<dbReference type="Pfam" id="PF23562">
    <property type="entry name" value="AMP-binding_C_3"/>
    <property type="match status" value="1"/>
</dbReference>
<proteinExistence type="predicted"/>
<dbReference type="Pfam" id="PF00501">
    <property type="entry name" value="AMP-binding"/>
    <property type="match status" value="1"/>
</dbReference>
<dbReference type="STRING" id="160660.BJI67_15385"/>
<gene>
    <name evidence="4" type="ORF">Thpro_021855</name>
</gene>
<organism evidence="4 5">
    <name type="scientific">Acidihalobacter prosperus</name>
    <dbReference type="NCBI Taxonomy" id="160660"/>
    <lineage>
        <taxon>Bacteria</taxon>
        <taxon>Pseudomonadati</taxon>
        <taxon>Pseudomonadota</taxon>
        <taxon>Gammaproteobacteria</taxon>
        <taxon>Chromatiales</taxon>
        <taxon>Ectothiorhodospiraceae</taxon>
        <taxon>Acidihalobacter</taxon>
    </lineage>
</organism>
<dbReference type="InterPro" id="IPR042099">
    <property type="entry name" value="ANL_N_sf"/>
</dbReference>
<dbReference type="PANTHER" id="PTHR43272">
    <property type="entry name" value="LONG-CHAIN-FATTY-ACID--COA LIGASE"/>
    <property type="match status" value="1"/>
</dbReference>
<dbReference type="AlphaFoldDB" id="A0A1A6C4P0"/>
<name>A0A1A6C4P0_9GAMM</name>
<dbReference type="GO" id="GO:0004467">
    <property type="term" value="F:long-chain fatty acid-CoA ligase activity"/>
    <property type="evidence" value="ECO:0007669"/>
    <property type="project" value="TreeGrafter"/>
</dbReference>
<keyword evidence="5" id="KW-1185">Reference proteome</keyword>
<dbReference type="EMBL" id="JQSG02000003">
    <property type="protein sequence ID" value="OBS09527.1"/>
    <property type="molecule type" value="Genomic_DNA"/>
</dbReference>
<protein>
    <submittedName>
        <fullName evidence="4">AMP-dependent synthetase</fullName>
    </submittedName>
</protein>
<dbReference type="SUPFAM" id="SSF56801">
    <property type="entry name" value="Acetyl-CoA synthetase-like"/>
    <property type="match status" value="1"/>
</dbReference>
<evidence type="ECO:0000256" key="1">
    <source>
        <dbReference type="ARBA" id="ARBA00022741"/>
    </source>
</evidence>
<dbReference type="OrthoDB" id="5296889at2"/>
<dbReference type="Gene3D" id="3.40.50.12780">
    <property type="entry name" value="N-terminal domain of ligase-like"/>
    <property type="match status" value="1"/>
</dbReference>
<reference evidence="4 5" key="1">
    <citation type="journal article" date="2014" name="Genome Announc.">
        <title>Draft Genome Sequence of the Iron-Oxidizing, Acidophilic, and Halotolerant 'Thiobacillus prosperus' Type Strain DSM 5130.</title>
        <authorList>
            <person name="Ossandon F.J."/>
            <person name="Cardenas J.P."/>
            <person name="Corbett M."/>
            <person name="Quatrini R."/>
            <person name="Holmes D.S."/>
            <person name="Watkin E."/>
        </authorList>
    </citation>
    <scope>NUCLEOTIDE SEQUENCE [LARGE SCALE GENOMIC DNA]</scope>
    <source>
        <strain evidence="4 5">DSM 5130</strain>
    </source>
</reference>
<sequence>MVLQTDLIRLEEAGNLSGLFHERVRRTPERVAYTHFDAGSQRWVDTTWREMALEVGRWQAAMRREGLQPGDRVAVMLRNAREWVVLDQAALGLGLVTVPLYTDDRPDNVAHIVEETEARLLVVNGRRQWRRLQEVKAGFDSLRRIVSLANIEIEDGARDRHLESFAEWSFGCHGEPQRLEADADTLASVVYTSGTAGRPKGVMLTHGNLLGNAWAVCDVEPLTADDVFLSFLPLSHTLERTGGYYFPMFYGARVAYARSVQQLGEDLRAVRPTVLISVPRVYERLHARIAKGLSRKSALSRSLFELTVKVGARRYLRGLGQAAWRPTQALWPLLDRLVAARIRAQLGGRLRFAVCGGAPLSPQLAREFSALGMPVLQGYGLTEASPVVSVNRPADNRFDSIGAPLKGIEVRIGAGSELQLRGPNVMRGYWQDETATRAVLDADGWLRTGDQVRQDEAGRLYITGRIKDIIVLNNGEKVPPSEMETAIGLDELFDQVVVAGEGRPYLSALVVLNAEAWPAFAAECDVDPADPDALLDRFVERRLLQRIGRALHDFPGYAQIRRLSARLEPWTLEAGLMTPTQKLKRKRILTLHERDLTRLYEGNGDA</sequence>
<evidence type="ECO:0000259" key="3">
    <source>
        <dbReference type="Pfam" id="PF00501"/>
    </source>
</evidence>
<dbReference type="GO" id="GO:0005524">
    <property type="term" value="F:ATP binding"/>
    <property type="evidence" value="ECO:0007669"/>
    <property type="project" value="UniProtKB-KW"/>
</dbReference>
<dbReference type="PANTHER" id="PTHR43272:SF33">
    <property type="entry name" value="AMP-BINDING DOMAIN-CONTAINING PROTEIN-RELATED"/>
    <property type="match status" value="1"/>
</dbReference>
<evidence type="ECO:0000256" key="2">
    <source>
        <dbReference type="ARBA" id="ARBA00022840"/>
    </source>
</evidence>
<comment type="caution">
    <text evidence="4">The sequence shown here is derived from an EMBL/GenBank/DDBJ whole genome shotgun (WGS) entry which is preliminary data.</text>
</comment>
<accession>A0A1A6C4P0</accession>
<dbReference type="GO" id="GO:0016020">
    <property type="term" value="C:membrane"/>
    <property type="evidence" value="ECO:0007669"/>
    <property type="project" value="TreeGrafter"/>
</dbReference>
<feature type="domain" description="AMP-dependent synthetase/ligase" evidence="3">
    <location>
        <begin position="20"/>
        <end position="430"/>
    </location>
</feature>
<dbReference type="CDD" id="cd05907">
    <property type="entry name" value="VL_LC_FACS_like"/>
    <property type="match status" value="1"/>
</dbReference>
<keyword evidence="2" id="KW-0067">ATP-binding</keyword>
<keyword evidence="1" id="KW-0547">Nucleotide-binding</keyword>
<evidence type="ECO:0000313" key="5">
    <source>
        <dbReference type="Proteomes" id="UP000029273"/>
    </source>
</evidence>
<dbReference type="Proteomes" id="UP000029273">
    <property type="component" value="Unassembled WGS sequence"/>
</dbReference>
<evidence type="ECO:0000313" key="4">
    <source>
        <dbReference type="EMBL" id="OBS09527.1"/>
    </source>
</evidence>
<dbReference type="InterPro" id="IPR000873">
    <property type="entry name" value="AMP-dep_synth/lig_dom"/>
</dbReference>